<dbReference type="InterPro" id="IPR029058">
    <property type="entry name" value="AB_hydrolase_fold"/>
</dbReference>
<protein>
    <submittedName>
        <fullName evidence="2">Alpha/beta hydrolase</fullName>
    </submittedName>
</protein>
<evidence type="ECO:0000259" key="1">
    <source>
        <dbReference type="Pfam" id="PF02230"/>
    </source>
</evidence>
<dbReference type="EMBL" id="JBHMEW010000047">
    <property type="protein sequence ID" value="MFB9211321.1"/>
    <property type="molecule type" value="Genomic_DNA"/>
</dbReference>
<dbReference type="GO" id="GO:0016787">
    <property type="term" value="F:hydrolase activity"/>
    <property type="evidence" value="ECO:0007669"/>
    <property type="project" value="UniProtKB-KW"/>
</dbReference>
<accession>A0ABV5J3E9</accession>
<dbReference type="Gene3D" id="3.40.50.1820">
    <property type="entry name" value="alpha/beta hydrolase"/>
    <property type="match status" value="1"/>
</dbReference>
<proteinExistence type="predicted"/>
<dbReference type="Pfam" id="PF02230">
    <property type="entry name" value="Abhydrolase_2"/>
    <property type="match status" value="1"/>
</dbReference>
<evidence type="ECO:0000313" key="2">
    <source>
        <dbReference type="EMBL" id="MFB9211321.1"/>
    </source>
</evidence>
<dbReference type="RefSeq" id="WP_290248004.1">
    <property type="nucleotide sequence ID" value="NZ_JAUFQT010000001.1"/>
</dbReference>
<keyword evidence="3" id="KW-1185">Reference proteome</keyword>
<name>A0ABV5J3E9_9BACT</name>
<dbReference type="InterPro" id="IPR003140">
    <property type="entry name" value="PLipase/COase/thioEstase"/>
</dbReference>
<gene>
    <name evidence="2" type="ORF">ACFFUR_05840</name>
</gene>
<organism evidence="2 3">
    <name type="scientific">Echinicola jeungdonensis</name>
    <dbReference type="NCBI Taxonomy" id="709343"/>
    <lineage>
        <taxon>Bacteria</taxon>
        <taxon>Pseudomonadati</taxon>
        <taxon>Bacteroidota</taxon>
        <taxon>Cytophagia</taxon>
        <taxon>Cytophagales</taxon>
        <taxon>Cyclobacteriaceae</taxon>
        <taxon>Echinicola</taxon>
    </lineage>
</organism>
<dbReference type="Proteomes" id="UP001589654">
    <property type="component" value="Unassembled WGS sequence"/>
</dbReference>
<evidence type="ECO:0000313" key="3">
    <source>
        <dbReference type="Proteomes" id="UP001589654"/>
    </source>
</evidence>
<reference evidence="2 3" key="1">
    <citation type="submission" date="2024-09" db="EMBL/GenBank/DDBJ databases">
        <authorList>
            <person name="Sun Q."/>
            <person name="Mori K."/>
        </authorList>
    </citation>
    <scope>NUCLEOTIDE SEQUENCE [LARGE SCALE GENOMIC DNA]</scope>
    <source>
        <strain evidence="2 3">CECT 7682</strain>
    </source>
</reference>
<comment type="caution">
    <text evidence="2">The sequence shown here is derived from an EMBL/GenBank/DDBJ whole genome shotgun (WGS) entry which is preliminary data.</text>
</comment>
<sequence>MYQKVSFTSTAFYSQSHEPTGQETSIWIIFHGYGQLAPYFLNKFSPLFHNDRLFIAPEATNYAYQKGFSGKVGANWMTKHQREQAIKNNHHFLNAMLSQVLKEFKKTPAIHVLGFSQGAATATRWSVQTPYSIDELVLWGGGFAHDLKIPDTREKLATTKILMVHGKNDPFLSEERLKEQQIILEKVKLKTATLYYPGGHDIYLPLLQELINSSDNPN</sequence>
<dbReference type="SUPFAM" id="SSF53474">
    <property type="entry name" value="alpha/beta-Hydrolases"/>
    <property type="match status" value="1"/>
</dbReference>
<feature type="domain" description="Phospholipase/carboxylesterase/thioesterase" evidence="1">
    <location>
        <begin position="18"/>
        <end position="210"/>
    </location>
</feature>
<keyword evidence="2" id="KW-0378">Hydrolase</keyword>